<dbReference type="Proteomes" id="UP000270471">
    <property type="component" value="Unassembled WGS sequence"/>
</dbReference>
<dbReference type="Pfam" id="PF01381">
    <property type="entry name" value="HTH_3"/>
    <property type="match status" value="1"/>
</dbReference>
<name>A0A3M0I651_9ACTN</name>
<dbReference type="InterPro" id="IPR001387">
    <property type="entry name" value="Cro/C1-type_HTH"/>
</dbReference>
<dbReference type="SUPFAM" id="SSF47413">
    <property type="entry name" value="lambda repressor-like DNA-binding domains"/>
    <property type="match status" value="1"/>
</dbReference>
<feature type="domain" description="HTH cro/C1-type" evidence="1">
    <location>
        <begin position="19"/>
        <end position="63"/>
    </location>
</feature>
<evidence type="ECO:0000313" key="3">
    <source>
        <dbReference type="Proteomes" id="UP000270471"/>
    </source>
</evidence>
<organism evidence="2 3">
    <name type="scientific">Streptomyces shenzhenensis</name>
    <dbReference type="NCBI Taxonomy" id="943815"/>
    <lineage>
        <taxon>Bacteria</taxon>
        <taxon>Bacillati</taxon>
        <taxon>Actinomycetota</taxon>
        <taxon>Actinomycetes</taxon>
        <taxon>Kitasatosporales</taxon>
        <taxon>Streptomycetaceae</taxon>
        <taxon>Streptomyces</taxon>
    </lineage>
</organism>
<dbReference type="InterPro" id="IPR010982">
    <property type="entry name" value="Lambda_DNA-bd_dom_sf"/>
</dbReference>
<dbReference type="CDD" id="cd00093">
    <property type="entry name" value="HTH_XRE"/>
    <property type="match status" value="1"/>
</dbReference>
<proteinExistence type="predicted"/>
<dbReference type="EMBL" id="PENI01000015">
    <property type="protein sequence ID" value="RMB83680.1"/>
    <property type="molecule type" value="Genomic_DNA"/>
</dbReference>
<dbReference type="GO" id="GO:0003677">
    <property type="term" value="F:DNA binding"/>
    <property type="evidence" value="ECO:0007669"/>
    <property type="project" value="InterPro"/>
</dbReference>
<dbReference type="RefSeq" id="WP_183154543.1">
    <property type="nucleotide sequence ID" value="NZ_PENI01000015.1"/>
</dbReference>
<keyword evidence="3" id="KW-1185">Reference proteome</keyword>
<gene>
    <name evidence="2" type="ORF">CTZ28_23480</name>
</gene>
<evidence type="ECO:0000259" key="1">
    <source>
        <dbReference type="PROSITE" id="PS50943"/>
    </source>
</evidence>
<sequence>MSFTPVPLRTAAAAKGDNSVAAISRRLHTPYATVIRWTSGRSIPAGPALAAIERAYGVTPAALFPADA</sequence>
<comment type="caution">
    <text evidence="2">The sequence shown here is derived from an EMBL/GenBank/DDBJ whole genome shotgun (WGS) entry which is preliminary data.</text>
</comment>
<dbReference type="AlphaFoldDB" id="A0A3M0I651"/>
<evidence type="ECO:0000313" key="2">
    <source>
        <dbReference type="EMBL" id="RMB83680.1"/>
    </source>
</evidence>
<reference evidence="2 3" key="1">
    <citation type="submission" date="2017-11" db="EMBL/GenBank/DDBJ databases">
        <title>Draft genome of actinobacteria isolated from guarana (Paullinia cupana (Mart.) Ducke.</title>
        <authorList>
            <person name="Siqueira K.A."/>
            <person name="Liotti R.G."/>
            <person name="Mendes T.A.O."/>
            <person name="Soares M.A."/>
        </authorList>
    </citation>
    <scope>NUCLEOTIDE SEQUENCE [LARGE SCALE GENOMIC DNA]</scope>
    <source>
        <strain evidence="2 3">193</strain>
    </source>
</reference>
<accession>A0A3M0I651</accession>
<dbReference type="PROSITE" id="PS50943">
    <property type="entry name" value="HTH_CROC1"/>
    <property type="match status" value="1"/>
</dbReference>
<protein>
    <recommendedName>
        <fullName evidence="1">HTH cro/C1-type domain-containing protein</fullName>
    </recommendedName>
</protein>